<keyword evidence="3" id="KW-1185">Reference proteome</keyword>
<evidence type="ECO:0000313" key="2">
    <source>
        <dbReference type="EMBL" id="KAJ7320806.1"/>
    </source>
</evidence>
<accession>A0AAD6ZEZ0</accession>
<sequence length="342" mass="37899">MVGSRDLPPSTVSFGTVFFQNQFRAKPQWPAPGTSLSDQTAIVTGSNTGLGYEASVQLLELGLSHIILGVRSLERGEAAAAKMRQLHPKAKIEAWELDMSSYPSVQAFARRCEILQHIDIVILNAGLTRMTFHTCAATGHEELLQVNYISTVLLAVLLLPVLRAKARPRRPPHLTIVSAALTLAAKFQYKDYVPLLPAFDDPQLFHREETYNSSKVLAHCFLWHLCDYVSGNDVIVNLADPAWVRGTDLTRGVEGCAMKLGVKAFGVLTGRHPRVGASCFVDAVVNKGKESHGCFLMSWKIHPFAAYLYTPEGRRVSQRVWDETLQELDFAGVRRILESMKA</sequence>
<dbReference type="SUPFAM" id="SSF51735">
    <property type="entry name" value="NAD(P)-binding Rossmann-fold domains"/>
    <property type="match status" value="1"/>
</dbReference>
<dbReference type="InterPro" id="IPR002347">
    <property type="entry name" value="SDR_fam"/>
</dbReference>
<gene>
    <name evidence="2" type="ORF">DFH08DRAFT_713567</name>
</gene>
<dbReference type="EMBL" id="JARIHO010000053">
    <property type="protein sequence ID" value="KAJ7320806.1"/>
    <property type="molecule type" value="Genomic_DNA"/>
</dbReference>
<dbReference type="Pfam" id="PF00106">
    <property type="entry name" value="adh_short"/>
    <property type="match status" value="1"/>
</dbReference>
<proteinExistence type="predicted"/>
<dbReference type="AlphaFoldDB" id="A0AAD6ZEZ0"/>
<dbReference type="Gene3D" id="3.40.50.720">
    <property type="entry name" value="NAD(P)-binding Rossmann-like Domain"/>
    <property type="match status" value="1"/>
</dbReference>
<name>A0AAD6ZEZ0_9AGAR</name>
<keyword evidence="1" id="KW-0560">Oxidoreductase</keyword>
<dbReference type="PANTHER" id="PTHR43157">
    <property type="entry name" value="PHOSPHATIDYLINOSITOL-GLYCAN BIOSYNTHESIS CLASS F PROTEIN-RELATED"/>
    <property type="match status" value="1"/>
</dbReference>
<dbReference type="Proteomes" id="UP001218218">
    <property type="component" value="Unassembled WGS sequence"/>
</dbReference>
<protein>
    <recommendedName>
        <fullName evidence="4">Short-chain dehydrogenase/reductase family protein</fullName>
    </recommendedName>
</protein>
<evidence type="ECO:0008006" key="4">
    <source>
        <dbReference type="Google" id="ProtNLM"/>
    </source>
</evidence>
<organism evidence="2 3">
    <name type="scientific">Mycena albidolilacea</name>
    <dbReference type="NCBI Taxonomy" id="1033008"/>
    <lineage>
        <taxon>Eukaryota</taxon>
        <taxon>Fungi</taxon>
        <taxon>Dikarya</taxon>
        <taxon>Basidiomycota</taxon>
        <taxon>Agaricomycotina</taxon>
        <taxon>Agaricomycetes</taxon>
        <taxon>Agaricomycetidae</taxon>
        <taxon>Agaricales</taxon>
        <taxon>Marasmiineae</taxon>
        <taxon>Mycenaceae</taxon>
        <taxon>Mycena</taxon>
    </lineage>
</organism>
<dbReference type="InterPro" id="IPR036291">
    <property type="entry name" value="NAD(P)-bd_dom_sf"/>
</dbReference>
<reference evidence="2" key="1">
    <citation type="submission" date="2023-03" db="EMBL/GenBank/DDBJ databases">
        <title>Massive genome expansion in bonnet fungi (Mycena s.s.) driven by repeated elements and novel gene families across ecological guilds.</title>
        <authorList>
            <consortium name="Lawrence Berkeley National Laboratory"/>
            <person name="Harder C.B."/>
            <person name="Miyauchi S."/>
            <person name="Viragh M."/>
            <person name="Kuo A."/>
            <person name="Thoen E."/>
            <person name="Andreopoulos B."/>
            <person name="Lu D."/>
            <person name="Skrede I."/>
            <person name="Drula E."/>
            <person name="Henrissat B."/>
            <person name="Morin E."/>
            <person name="Kohler A."/>
            <person name="Barry K."/>
            <person name="LaButti K."/>
            <person name="Morin E."/>
            <person name="Salamov A."/>
            <person name="Lipzen A."/>
            <person name="Mereny Z."/>
            <person name="Hegedus B."/>
            <person name="Baldrian P."/>
            <person name="Stursova M."/>
            <person name="Weitz H."/>
            <person name="Taylor A."/>
            <person name="Grigoriev I.V."/>
            <person name="Nagy L.G."/>
            <person name="Martin F."/>
            <person name="Kauserud H."/>
        </authorList>
    </citation>
    <scope>NUCLEOTIDE SEQUENCE</scope>
    <source>
        <strain evidence="2">CBHHK002</strain>
    </source>
</reference>
<dbReference type="GO" id="GO:0016491">
    <property type="term" value="F:oxidoreductase activity"/>
    <property type="evidence" value="ECO:0007669"/>
    <property type="project" value="UniProtKB-KW"/>
</dbReference>
<dbReference type="PANTHER" id="PTHR43157:SF35">
    <property type="entry name" value="DEHYDROGENASE_REDUCTASE FAMILY PROTEIN, PUTATIVE-RELATED"/>
    <property type="match status" value="1"/>
</dbReference>
<evidence type="ECO:0000313" key="3">
    <source>
        <dbReference type="Proteomes" id="UP001218218"/>
    </source>
</evidence>
<evidence type="ECO:0000256" key="1">
    <source>
        <dbReference type="ARBA" id="ARBA00023002"/>
    </source>
</evidence>
<comment type="caution">
    <text evidence="2">The sequence shown here is derived from an EMBL/GenBank/DDBJ whole genome shotgun (WGS) entry which is preliminary data.</text>
</comment>